<dbReference type="InterPro" id="IPR023213">
    <property type="entry name" value="CAT-like_dom_sf"/>
</dbReference>
<dbReference type="GO" id="GO:0003824">
    <property type="term" value="F:catalytic activity"/>
    <property type="evidence" value="ECO:0007669"/>
    <property type="project" value="InterPro"/>
</dbReference>
<name>A0AAX1QPY3_9VIBR</name>
<accession>A0AAX1QPY3</accession>
<keyword evidence="5" id="KW-1185">Reference proteome</keyword>
<evidence type="ECO:0000313" key="4">
    <source>
        <dbReference type="Proteomes" id="UP000252427"/>
    </source>
</evidence>
<dbReference type="Gene3D" id="6.10.250.80">
    <property type="match status" value="1"/>
</dbReference>
<gene>
    <name evidence="2" type="ORF">DLR69_16760</name>
    <name evidence="3" type="ORF">DLR70_12340</name>
</gene>
<organism evidence="3 4">
    <name type="scientific">Vibrio paracholerae</name>
    <dbReference type="NCBI Taxonomy" id="650003"/>
    <lineage>
        <taxon>Bacteria</taxon>
        <taxon>Pseudomonadati</taxon>
        <taxon>Pseudomonadota</taxon>
        <taxon>Gammaproteobacteria</taxon>
        <taxon>Vibrionales</taxon>
        <taxon>Vibrionaceae</taxon>
        <taxon>Vibrio</taxon>
    </lineage>
</organism>
<dbReference type="AlphaFoldDB" id="A0AAX1QPY3"/>
<dbReference type="SUPFAM" id="SSF52777">
    <property type="entry name" value="CoA-dependent acyltransferases"/>
    <property type="match status" value="2"/>
</dbReference>
<dbReference type="RefSeq" id="WP_113594000.1">
    <property type="nucleotide sequence ID" value="NZ_CAWNVX010000040.1"/>
</dbReference>
<sequence length="444" mass="50606">MFMLLAQKPFWQRHLAYPHINLDTVAHSLRLTGPLDTTLLLRALYLTVSEIDLFRARFSAQGELYWHPFSPPIDYQDLSIHLEAEPLAWRQIEQDLQRPTTLIDAPITSHQVYRLSHNEHLIYTRAHHIVLDGYGMMLFEQRLSQHYQSLLSGQTPTAAFKPYQSYLEEESAYLTSHRYWQDKQFWQSYLREAPELALTSATYDPQLSHAVSLSYTLDSQLNHLLLKLANASQIGWPDALVALCALYLESAEPDAPWLWLPFMNRWGSVAANVPGLMVNSLPLLRLSAQQTSLGNYLKQSGQALRSLYLHGRYRIEQIEQDQGLNAEQSYFMSPFINILPFESPHFADCQTELKVLASGSAEGINFTFRGSPQHELCLDITADLASYPQSHWQSHCEQLPRFFEQLLARFQLVEQDVARLLAEPAALATATTTSNSSSTRAIAS</sequence>
<evidence type="ECO:0000259" key="1">
    <source>
        <dbReference type="Pfam" id="PF00668"/>
    </source>
</evidence>
<comment type="caution">
    <text evidence="3">The sequence shown here is derived from an EMBL/GenBank/DDBJ whole genome shotgun (WGS) entry which is preliminary data.</text>
</comment>
<proteinExistence type="predicted"/>
<dbReference type="Pfam" id="PF00668">
    <property type="entry name" value="Condensation"/>
    <property type="match status" value="1"/>
</dbReference>
<dbReference type="Proteomes" id="UP000252488">
    <property type="component" value="Unassembled WGS sequence"/>
</dbReference>
<dbReference type="EMBL" id="QKKR01000044">
    <property type="protein sequence ID" value="RBM50528.1"/>
    <property type="molecule type" value="Genomic_DNA"/>
</dbReference>
<dbReference type="Gene3D" id="3.30.559.10">
    <property type="entry name" value="Chloramphenicol acetyltransferase-like domain"/>
    <property type="match status" value="1"/>
</dbReference>
<dbReference type="Gene3D" id="3.30.559.30">
    <property type="entry name" value="Nonribosomal peptide synthetase, condensation domain"/>
    <property type="match status" value="1"/>
</dbReference>
<protein>
    <submittedName>
        <fullName evidence="3">Vibriobactin biosynthesis amide synthase VibH</fullName>
    </submittedName>
</protein>
<evidence type="ECO:0000313" key="5">
    <source>
        <dbReference type="Proteomes" id="UP000252488"/>
    </source>
</evidence>
<reference evidence="4 5" key="1">
    <citation type="submission" date="2018-06" db="EMBL/GenBank/DDBJ databases">
        <title>Draft genome sequences of nine Vibrio sp. clinical isolates from across the United States representing the closest known relative of Vibrio cholerae.</title>
        <authorList>
            <person name="Islam M.T."/>
            <person name="Liang K."/>
            <person name="Im M.S."/>
            <person name="Winkjer J."/>
            <person name="Busby S."/>
            <person name="Batra D."/>
            <person name="Rowe L."/>
            <person name="Tarr C.L."/>
            <person name="Boucher Y."/>
        </authorList>
    </citation>
    <scope>NUCLEOTIDE SEQUENCE [LARGE SCALE GENOMIC DNA]</scope>
    <source>
        <strain evidence="2 5">2016V-1111</strain>
        <strain evidence="3 4">2016V-1114</strain>
    </source>
</reference>
<dbReference type="InterPro" id="IPR001242">
    <property type="entry name" value="Condensation_dom"/>
</dbReference>
<feature type="domain" description="Condensation" evidence="1">
    <location>
        <begin position="6"/>
        <end position="405"/>
    </location>
</feature>
<dbReference type="Proteomes" id="UP000252427">
    <property type="component" value="Unassembled WGS sequence"/>
</dbReference>
<evidence type="ECO:0000313" key="2">
    <source>
        <dbReference type="EMBL" id="RBM50528.1"/>
    </source>
</evidence>
<dbReference type="EMBL" id="QKKS01000024">
    <property type="protein sequence ID" value="RBM80129.1"/>
    <property type="molecule type" value="Genomic_DNA"/>
</dbReference>
<evidence type="ECO:0000313" key="3">
    <source>
        <dbReference type="EMBL" id="RBM80129.1"/>
    </source>
</evidence>